<evidence type="ECO:0000313" key="2">
    <source>
        <dbReference type="Proteomes" id="UP001619887"/>
    </source>
</evidence>
<reference evidence="1 2" key="2">
    <citation type="journal article" date="2024" name="G3 (Bethesda)">
        <title>The genome of the cryopelagic Antarctic bald notothen, Trematomus borchgrevinki.</title>
        <authorList>
            <person name="Rayamajhi N."/>
            <person name="Rivera-Colon A.G."/>
            <person name="Minhas B.F."/>
            <person name="Cheng C.C."/>
            <person name="Catchen J.M."/>
        </authorList>
    </citation>
    <scope>NUCLEOTIDE SEQUENCE [LARGE SCALE GENOMIC DNA]</scope>
    <source>
        <strain evidence="1">AGRC-2024</strain>
    </source>
</reference>
<dbReference type="Proteomes" id="UP001619887">
    <property type="component" value="Unassembled WGS sequence"/>
</dbReference>
<accession>A0ABD2GCB8</accession>
<dbReference type="EMBL" id="JBIYXZ010002080">
    <property type="protein sequence ID" value="KAL3051724.1"/>
    <property type="molecule type" value="Genomic_DNA"/>
</dbReference>
<organism evidence="1 2">
    <name type="scientific">Pagothenia borchgrevinki</name>
    <name type="common">Bald rockcod</name>
    <name type="synonym">Trematomus borchgrevinki</name>
    <dbReference type="NCBI Taxonomy" id="8213"/>
    <lineage>
        <taxon>Eukaryota</taxon>
        <taxon>Metazoa</taxon>
        <taxon>Chordata</taxon>
        <taxon>Craniata</taxon>
        <taxon>Vertebrata</taxon>
        <taxon>Euteleostomi</taxon>
        <taxon>Actinopterygii</taxon>
        <taxon>Neopterygii</taxon>
        <taxon>Teleostei</taxon>
        <taxon>Neoteleostei</taxon>
        <taxon>Acanthomorphata</taxon>
        <taxon>Eupercaria</taxon>
        <taxon>Perciformes</taxon>
        <taxon>Notothenioidei</taxon>
        <taxon>Nototheniidae</taxon>
        <taxon>Pagothenia</taxon>
    </lineage>
</organism>
<gene>
    <name evidence="1" type="ORF">OYC64_001872</name>
</gene>
<comment type="caution">
    <text evidence="1">The sequence shown here is derived from an EMBL/GenBank/DDBJ whole genome shotgun (WGS) entry which is preliminary data.</text>
</comment>
<dbReference type="AlphaFoldDB" id="A0ABD2GCB8"/>
<protein>
    <submittedName>
        <fullName evidence="1">Uncharacterized protein</fullName>
    </submittedName>
</protein>
<reference evidence="1 2" key="1">
    <citation type="journal article" date="2022" name="G3 (Bethesda)">
        <title>Evaluating Illumina-, Nanopore-, and PacBio-based genome assembly strategies with the bald notothen, Trematomus borchgrevinki.</title>
        <authorList>
            <person name="Rayamajhi N."/>
            <person name="Cheng C.C."/>
            <person name="Catchen J.M."/>
        </authorList>
    </citation>
    <scope>NUCLEOTIDE SEQUENCE [LARGE SCALE GENOMIC DNA]</scope>
    <source>
        <strain evidence="1">AGRC-2024</strain>
    </source>
</reference>
<sequence length="94" mass="10472">MALRKNLKSLHSLAPAYIADLLQPYTPSRQLRSSDKGLLSIQRSKLKSFGNRAFSVAAPTLWNSLSSAIRNADSLDTFKQQLKHHLFTQAFGLS</sequence>
<name>A0ABD2GCB8_PAGBO</name>
<evidence type="ECO:0000313" key="1">
    <source>
        <dbReference type="EMBL" id="KAL3051724.1"/>
    </source>
</evidence>
<keyword evidence="2" id="KW-1185">Reference proteome</keyword>
<proteinExistence type="predicted"/>